<keyword evidence="2" id="KW-1185">Reference proteome</keyword>
<gene>
    <name evidence="1" type="ORF">CLO192961_LOCUS76052</name>
</gene>
<accession>A0ABY6TWZ9</accession>
<proteinExistence type="predicted"/>
<reference evidence="1 2" key="1">
    <citation type="submission" date="2019-06" db="EMBL/GenBank/DDBJ databases">
        <authorList>
            <person name="Broberg M."/>
        </authorList>
    </citation>
    <scope>NUCLEOTIDE SEQUENCE [LARGE SCALE GENOMIC DNA]</scope>
</reference>
<protein>
    <submittedName>
        <fullName evidence="1">Uncharacterized protein</fullName>
    </submittedName>
</protein>
<organism evidence="1 2">
    <name type="scientific">Bionectria ochroleuca</name>
    <name type="common">Gliocladium roseum</name>
    <dbReference type="NCBI Taxonomy" id="29856"/>
    <lineage>
        <taxon>Eukaryota</taxon>
        <taxon>Fungi</taxon>
        <taxon>Dikarya</taxon>
        <taxon>Ascomycota</taxon>
        <taxon>Pezizomycotina</taxon>
        <taxon>Sordariomycetes</taxon>
        <taxon>Hypocreomycetidae</taxon>
        <taxon>Hypocreales</taxon>
        <taxon>Bionectriaceae</taxon>
        <taxon>Clonostachys</taxon>
    </lineage>
</organism>
<dbReference type="Proteomes" id="UP000766486">
    <property type="component" value="Unassembled WGS sequence"/>
</dbReference>
<dbReference type="EMBL" id="CABFNS010000518">
    <property type="protein sequence ID" value="VUC22186.1"/>
    <property type="molecule type" value="Genomic_DNA"/>
</dbReference>
<comment type="caution">
    <text evidence="1">The sequence shown here is derived from an EMBL/GenBank/DDBJ whole genome shotgun (WGS) entry which is preliminary data.</text>
</comment>
<name>A0ABY6TWZ9_BIOOC</name>
<evidence type="ECO:0000313" key="2">
    <source>
        <dbReference type="Proteomes" id="UP000766486"/>
    </source>
</evidence>
<sequence>MDIRSGVVCWHDACPGGLMKKLQSQSRRDVRKIKSLDTCYQKNDSSGSGSACAGDLGIVHRFIRTIDALEALSIRTMEEDVSQLWPVIFRQADSLMSLTFRPYRGYDFIAVAPPMVREIASRLHHLTHLGVDVSLKEAEAVLKESKSRVPVPRQPHQEEFSIDELVKIDGLKEVELFIKLQTGPSSFCARNEHSASGTTSDPPIKPRVSLQLAQCIFNKFLAHDAQSPLERVSIHFLRNCYADRGHYDVRQSSAWVIKTETGFEKEVDRNWQWDREETSRELWEEIRKAHSEFGGRA</sequence>
<evidence type="ECO:0000313" key="1">
    <source>
        <dbReference type="EMBL" id="VUC22186.1"/>
    </source>
</evidence>